<name>A0A224YIG5_9ACAR</name>
<organism evidence="2">
    <name type="scientific">Rhipicephalus zambeziensis</name>
    <dbReference type="NCBI Taxonomy" id="60191"/>
    <lineage>
        <taxon>Eukaryota</taxon>
        <taxon>Metazoa</taxon>
        <taxon>Ecdysozoa</taxon>
        <taxon>Arthropoda</taxon>
        <taxon>Chelicerata</taxon>
        <taxon>Arachnida</taxon>
        <taxon>Acari</taxon>
        <taxon>Parasitiformes</taxon>
        <taxon>Ixodida</taxon>
        <taxon>Ixodoidea</taxon>
        <taxon>Ixodidae</taxon>
        <taxon>Rhipicephalinae</taxon>
        <taxon>Rhipicephalus</taxon>
        <taxon>Rhipicephalus</taxon>
    </lineage>
</organism>
<protein>
    <recommendedName>
        <fullName evidence="3">Pancreatic trypsin inhibitor</fullName>
    </recommendedName>
</protein>
<evidence type="ECO:0000313" key="2">
    <source>
        <dbReference type="EMBL" id="MAA14291.1"/>
    </source>
</evidence>
<keyword evidence="1" id="KW-0732">Signal</keyword>
<dbReference type="AlphaFoldDB" id="A0A224YIG5"/>
<feature type="signal peptide" evidence="1">
    <location>
        <begin position="1"/>
        <end position="22"/>
    </location>
</feature>
<evidence type="ECO:0008006" key="3">
    <source>
        <dbReference type="Google" id="ProtNLM"/>
    </source>
</evidence>
<proteinExistence type="predicted"/>
<sequence>MSLTFLILWGCIISALVWPSHGCKKCCGSCTRPKRPACPDIQEGRSGSNKRYFPNTDKKRCTAASSQNCKGKFYSSEHECKSCCQSFLK</sequence>
<accession>A0A224YIG5</accession>
<feature type="chain" id="PRO_5012985432" description="Pancreatic trypsin inhibitor" evidence="1">
    <location>
        <begin position="23"/>
        <end position="89"/>
    </location>
</feature>
<dbReference type="EMBL" id="GFPF01003145">
    <property type="protein sequence ID" value="MAA14291.1"/>
    <property type="molecule type" value="Transcribed_RNA"/>
</dbReference>
<reference evidence="2" key="1">
    <citation type="journal article" date="2017" name="Parasit. Vectors">
        <title>Sialotranscriptomics of Rhipicephalus zambeziensis reveals intricate expression profiles of secretory proteins and suggests tight temporal transcriptional regulation during blood-feeding.</title>
        <authorList>
            <person name="de Castro M.H."/>
            <person name="de Klerk D."/>
            <person name="Pienaar R."/>
            <person name="Rees D.J.G."/>
            <person name="Mans B.J."/>
        </authorList>
    </citation>
    <scope>NUCLEOTIDE SEQUENCE</scope>
    <source>
        <tissue evidence="2">Salivary glands</tissue>
    </source>
</reference>
<evidence type="ECO:0000256" key="1">
    <source>
        <dbReference type="SAM" id="SignalP"/>
    </source>
</evidence>